<keyword evidence="3" id="KW-1185">Reference proteome</keyword>
<dbReference type="EMBL" id="JARBDR010000440">
    <property type="protein sequence ID" value="KAJ8313060.1"/>
    <property type="molecule type" value="Genomic_DNA"/>
</dbReference>
<dbReference type="PANTHER" id="PTHR14464:SF4">
    <property type="entry name" value="EXONUCLEASE V"/>
    <property type="match status" value="1"/>
</dbReference>
<evidence type="ECO:0000256" key="1">
    <source>
        <dbReference type="ARBA" id="ARBA00009797"/>
    </source>
</evidence>
<comment type="similarity">
    <text evidence="1">Belongs to the EXO5 family.</text>
</comment>
<organism evidence="2 3">
    <name type="scientific">Tegillarca granosa</name>
    <name type="common">Malaysian cockle</name>
    <name type="synonym">Anadara granosa</name>
    <dbReference type="NCBI Taxonomy" id="220873"/>
    <lineage>
        <taxon>Eukaryota</taxon>
        <taxon>Metazoa</taxon>
        <taxon>Spiralia</taxon>
        <taxon>Lophotrochozoa</taxon>
        <taxon>Mollusca</taxon>
        <taxon>Bivalvia</taxon>
        <taxon>Autobranchia</taxon>
        <taxon>Pteriomorphia</taxon>
        <taxon>Arcoida</taxon>
        <taxon>Arcoidea</taxon>
        <taxon>Arcidae</taxon>
        <taxon>Tegillarca</taxon>
    </lineage>
</organism>
<gene>
    <name evidence="2" type="ORF">KUTeg_010433</name>
</gene>
<evidence type="ECO:0000313" key="3">
    <source>
        <dbReference type="Proteomes" id="UP001217089"/>
    </source>
</evidence>
<dbReference type="Proteomes" id="UP001217089">
    <property type="component" value="Unassembled WGS sequence"/>
</dbReference>
<reference evidence="2 3" key="1">
    <citation type="submission" date="2022-12" db="EMBL/GenBank/DDBJ databases">
        <title>Chromosome-level genome of Tegillarca granosa.</title>
        <authorList>
            <person name="Kim J."/>
        </authorList>
    </citation>
    <scope>NUCLEOTIDE SEQUENCE [LARGE SCALE GENOMIC DNA]</scope>
    <source>
        <strain evidence="2">Teg-2019</strain>
        <tissue evidence="2">Adductor muscle</tissue>
    </source>
</reference>
<protein>
    <submittedName>
        <fullName evidence="2">Uncharacterized protein</fullName>
    </submittedName>
</protein>
<proteinExistence type="inferred from homology"/>
<name>A0ABQ9F9W0_TEGGR</name>
<dbReference type="Pfam" id="PF09810">
    <property type="entry name" value="Exo5"/>
    <property type="match status" value="1"/>
</dbReference>
<dbReference type="InterPro" id="IPR019190">
    <property type="entry name" value="EXOV"/>
</dbReference>
<sequence>MSINSQGPLFLYKEIIYNESQLCNFYSKCLKFWKGQRSPEGVDIEEAWKCQNCDFESVCEWRLKKAEECRQKNIMKNNLKGN</sequence>
<comment type="caution">
    <text evidence="2">The sequence shown here is derived from an EMBL/GenBank/DDBJ whole genome shotgun (WGS) entry which is preliminary data.</text>
</comment>
<dbReference type="PANTHER" id="PTHR14464">
    <property type="entry name" value="EXONUCLEASE V"/>
    <property type="match status" value="1"/>
</dbReference>
<accession>A0ABQ9F9W0</accession>
<evidence type="ECO:0000313" key="2">
    <source>
        <dbReference type="EMBL" id="KAJ8313060.1"/>
    </source>
</evidence>